<feature type="transmembrane region" description="Helical" evidence="1">
    <location>
        <begin position="105"/>
        <end position="126"/>
    </location>
</feature>
<dbReference type="EMBL" id="JADIMK010000004">
    <property type="protein sequence ID" value="MBO8454840.1"/>
    <property type="molecule type" value="Genomic_DNA"/>
</dbReference>
<reference evidence="2" key="2">
    <citation type="journal article" date="2021" name="PeerJ">
        <title>Extensive microbial diversity within the chicken gut microbiome revealed by metagenomics and culture.</title>
        <authorList>
            <person name="Gilroy R."/>
            <person name="Ravi A."/>
            <person name="Getino M."/>
            <person name="Pursley I."/>
            <person name="Horton D.L."/>
            <person name="Alikhan N.F."/>
            <person name="Baker D."/>
            <person name="Gharbi K."/>
            <person name="Hall N."/>
            <person name="Watson M."/>
            <person name="Adriaenssens E.M."/>
            <person name="Foster-Nyarko E."/>
            <person name="Jarju S."/>
            <person name="Secka A."/>
            <person name="Antonio M."/>
            <person name="Oren A."/>
            <person name="Chaudhuri R.R."/>
            <person name="La Ragione R."/>
            <person name="Hildebrand F."/>
            <person name="Pallen M.J."/>
        </authorList>
    </citation>
    <scope>NUCLEOTIDE SEQUENCE</scope>
    <source>
        <strain evidence="2">B1-3475</strain>
    </source>
</reference>
<evidence type="ECO:0000313" key="3">
    <source>
        <dbReference type="Proteomes" id="UP000823617"/>
    </source>
</evidence>
<sequence length="255" mass="28167">MADSTYRADNAYRYGMLPADSAFTSGHKAYTAYVASDRCPGYTSPDVGEQISDAILVIMTIIFIIYIRKAIDILPQTAGCLLRWKENLNLEFNVRSSWERNRMAAILYPTACVIIYRYGIAAPASADKLHPAAMLAIIAGAVAVFLAVRLLLFRIMRPSGANPRLWDTSRRALYTYFIPAAILSVLVSGIMELCGTGTDAIRDSVTYVSAAIWIIFLIRQLQIFRNSCSLFSAILYLCTLEILPMAILVTAAILS</sequence>
<proteinExistence type="predicted"/>
<name>A0A9D9HJ84_9BACT</name>
<comment type="caution">
    <text evidence="2">The sequence shown here is derived from an EMBL/GenBank/DDBJ whole genome shotgun (WGS) entry which is preliminary data.</text>
</comment>
<evidence type="ECO:0000256" key="1">
    <source>
        <dbReference type="SAM" id="Phobius"/>
    </source>
</evidence>
<keyword evidence="1" id="KW-0812">Transmembrane</keyword>
<feature type="transmembrane region" description="Helical" evidence="1">
    <location>
        <begin position="173"/>
        <end position="193"/>
    </location>
</feature>
<gene>
    <name evidence="2" type="ORF">IAC08_00335</name>
</gene>
<feature type="transmembrane region" description="Helical" evidence="1">
    <location>
        <begin position="205"/>
        <end position="221"/>
    </location>
</feature>
<keyword evidence="1" id="KW-0472">Membrane</keyword>
<protein>
    <submittedName>
        <fullName evidence="2">DUF4271 domain-containing protein</fullName>
    </submittedName>
</protein>
<organism evidence="2 3">
    <name type="scientific">Candidatus Cryptobacteroides intestinigallinarum</name>
    <dbReference type="NCBI Taxonomy" id="2840767"/>
    <lineage>
        <taxon>Bacteria</taxon>
        <taxon>Pseudomonadati</taxon>
        <taxon>Bacteroidota</taxon>
        <taxon>Bacteroidia</taxon>
        <taxon>Bacteroidales</taxon>
        <taxon>Candidatus Cryptobacteroides</taxon>
    </lineage>
</organism>
<keyword evidence="1" id="KW-1133">Transmembrane helix</keyword>
<dbReference type="Proteomes" id="UP000823617">
    <property type="component" value="Unassembled WGS sequence"/>
</dbReference>
<dbReference type="AlphaFoldDB" id="A0A9D9HJ84"/>
<feature type="transmembrane region" description="Helical" evidence="1">
    <location>
        <begin position="50"/>
        <end position="67"/>
    </location>
</feature>
<feature type="transmembrane region" description="Helical" evidence="1">
    <location>
        <begin position="233"/>
        <end position="254"/>
    </location>
</feature>
<reference evidence="2" key="1">
    <citation type="submission" date="2020-10" db="EMBL/GenBank/DDBJ databases">
        <authorList>
            <person name="Gilroy R."/>
        </authorList>
    </citation>
    <scope>NUCLEOTIDE SEQUENCE</scope>
    <source>
        <strain evidence="2">B1-3475</strain>
    </source>
</reference>
<feature type="transmembrane region" description="Helical" evidence="1">
    <location>
        <begin position="132"/>
        <end position="152"/>
    </location>
</feature>
<accession>A0A9D9HJ84</accession>
<evidence type="ECO:0000313" key="2">
    <source>
        <dbReference type="EMBL" id="MBO8454840.1"/>
    </source>
</evidence>